<evidence type="ECO:0000313" key="5">
    <source>
        <dbReference type="EMBL" id="QOR58995.1"/>
    </source>
</evidence>
<name>A0A7M1RX31_9CAUD</name>
<reference evidence="5 6" key="1">
    <citation type="submission" date="2020-07" db="EMBL/GenBank/DDBJ databases">
        <title>Taxonomic proposal: Crassvirales, a new order of highly abundant and diverse bacterial viruses.</title>
        <authorList>
            <person name="Shkoporov A.N."/>
            <person name="Stockdale S.R."/>
            <person name="Guerin E."/>
            <person name="Ross R.P."/>
            <person name="Hill C."/>
        </authorList>
    </citation>
    <scope>NUCLEOTIDE SEQUENCE [LARGE SCALE GENOMIC DNA]</scope>
</reference>
<accession>A0A7M1RX31</accession>
<dbReference type="GO" id="GO:0006302">
    <property type="term" value="P:double-strand break repair"/>
    <property type="evidence" value="ECO:0007669"/>
    <property type="project" value="TreeGrafter"/>
</dbReference>
<proteinExistence type="predicted"/>
<protein>
    <submittedName>
        <fullName evidence="5">DNA polymerase I</fullName>
    </submittedName>
</protein>
<dbReference type="Pfam" id="PF00476">
    <property type="entry name" value="DNA_pol_A"/>
    <property type="match status" value="1"/>
</dbReference>
<feature type="domain" description="DNA-directed DNA polymerase family A palm" evidence="4">
    <location>
        <begin position="382"/>
        <end position="634"/>
    </location>
</feature>
<dbReference type="SUPFAM" id="SSF53098">
    <property type="entry name" value="Ribonuclease H-like"/>
    <property type="match status" value="1"/>
</dbReference>
<dbReference type="GO" id="GO:0039693">
    <property type="term" value="P:viral DNA genome replication"/>
    <property type="evidence" value="ECO:0007669"/>
    <property type="project" value="UniProtKB-KW"/>
</dbReference>
<dbReference type="GeneID" id="65129487"/>
<feature type="domain" description="3'-5' exonuclease" evidence="3">
    <location>
        <begin position="17"/>
        <end position="183"/>
    </location>
</feature>
<dbReference type="InterPro" id="IPR043502">
    <property type="entry name" value="DNA/RNA_pol_sf"/>
</dbReference>
<dbReference type="InterPro" id="IPR012337">
    <property type="entry name" value="RNaseH-like_sf"/>
</dbReference>
<dbReference type="SUPFAM" id="SSF56672">
    <property type="entry name" value="DNA/RNA polymerases"/>
    <property type="match status" value="1"/>
</dbReference>
<keyword evidence="1" id="KW-0235">DNA replication</keyword>
<dbReference type="KEGG" id="vg:65129487"/>
<keyword evidence="6" id="KW-1185">Reference proteome</keyword>
<keyword evidence="2" id="KW-1194">Viral DNA replication</keyword>
<dbReference type="GO" id="GO:0003887">
    <property type="term" value="F:DNA-directed DNA polymerase activity"/>
    <property type="evidence" value="ECO:0007669"/>
    <property type="project" value="InterPro"/>
</dbReference>
<evidence type="ECO:0000259" key="4">
    <source>
        <dbReference type="SMART" id="SM00482"/>
    </source>
</evidence>
<dbReference type="GO" id="GO:0008408">
    <property type="term" value="F:3'-5' exonuclease activity"/>
    <property type="evidence" value="ECO:0007669"/>
    <property type="project" value="InterPro"/>
</dbReference>
<dbReference type="InterPro" id="IPR002298">
    <property type="entry name" value="DNA_polymerase_A"/>
</dbReference>
<dbReference type="RefSeq" id="YP_010111153.1">
    <property type="nucleotide sequence ID" value="NC_055878.1"/>
</dbReference>
<dbReference type="EMBL" id="MT774385">
    <property type="protein sequence ID" value="QOR58995.1"/>
    <property type="molecule type" value="Genomic_DNA"/>
</dbReference>
<dbReference type="SMART" id="SM00474">
    <property type="entry name" value="35EXOc"/>
    <property type="match status" value="1"/>
</dbReference>
<evidence type="ECO:0000256" key="2">
    <source>
        <dbReference type="ARBA" id="ARBA00023109"/>
    </source>
</evidence>
<sequence>MRYLVTNQSRIITDDSPFQLATVADLREYFKDHKYIGLDTETSGFSPYTKDLLLVQLGDAVNQYAIDDTVDIRELKDFFENPQYTFILHNAKFDLKFFFHRRIVIKHVFDTFLAEKLLWLGYPGGMHSLSLQGCCASYLGVQLDKSVRGNIIYEGASDAVIVYGCRDVEYLIPLMNAQLEALEKKDLLRAIQLENKFVVVLAYIEYCGVKLDVEKWKTKMAHDLEVFTEAINALDKWVIENCGDKYVEKCVQQDLFNPTNTGPKCKINWSSPKQVIELFESLGFNLWTRDKKTKEMKKSVEAKIIKPQRDLSPLADLYLTYKGCEKTCSTYGQNFLDNINPVSGRLHTNFSQLMDTGRLSSGGGEDKDIGKPMVNLQNLPNNAETRACFIAEPGNLWISADYKGQESVLIANVANDKAMIEEFLHGSGDMHSLVAKAIFPDEIDCSVAEIKEKFPLLRKKAKGPEFCFNYGGNDSTLVATYGFEPEVATMIYNNYMNQFSGVAGYQSWCRKEVMRVGYIEHCPEYGHKAFIYDYDQLMRDKATMSEPGFWDKYRLLKEQDPKHPSVEMVKHFFRRKADSEKQSINYRIQARGAICFKRFSIMFFQWLWKSDLLFKVKYCIPVHDEANIEAPAEIAEEVANKLVECMRKAGLLFCKTVPLDADVAIGDHWIH</sequence>
<dbReference type="Pfam" id="PF01612">
    <property type="entry name" value="DNA_pol_A_exo1"/>
    <property type="match status" value="1"/>
</dbReference>
<organism evidence="5 6">
    <name type="scientific">uncultured phage cr108_1</name>
    <dbReference type="NCBI Taxonomy" id="2772069"/>
    <lineage>
        <taxon>Viruses</taxon>
        <taxon>Duplodnaviria</taxon>
        <taxon>Heunggongvirae</taxon>
        <taxon>Uroviricota</taxon>
        <taxon>Caudoviricetes</taxon>
        <taxon>Crassvirales</taxon>
        <taxon>Steigviridae</taxon>
        <taxon>Asinivirinae</taxon>
        <taxon>Pipoluvirus</taxon>
        <taxon>Pipoluvirus rarus</taxon>
    </lineage>
</organism>
<dbReference type="Proteomes" id="UP000594030">
    <property type="component" value="Segment"/>
</dbReference>
<dbReference type="Gene3D" id="1.10.150.20">
    <property type="entry name" value="5' to 3' exonuclease, C-terminal subdomain"/>
    <property type="match status" value="1"/>
</dbReference>
<dbReference type="SMART" id="SM00482">
    <property type="entry name" value="POLAc"/>
    <property type="match status" value="1"/>
</dbReference>
<dbReference type="Gene3D" id="1.20.1060.10">
    <property type="entry name" value="Taq DNA Polymerase, Chain T, domain 4"/>
    <property type="match status" value="1"/>
</dbReference>
<evidence type="ECO:0000313" key="6">
    <source>
        <dbReference type="Proteomes" id="UP000594030"/>
    </source>
</evidence>
<dbReference type="Gene3D" id="3.30.70.370">
    <property type="match status" value="1"/>
</dbReference>
<dbReference type="InterPro" id="IPR001098">
    <property type="entry name" value="DNA-dir_DNA_pol_A_palm_dom"/>
</dbReference>
<dbReference type="InterPro" id="IPR036397">
    <property type="entry name" value="RNaseH_sf"/>
</dbReference>
<dbReference type="GO" id="GO:0003677">
    <property type="term" value="F:DNA binding"/>
    <property type="evidence" value="ECO:0007669"/>
    <property type="project" value="InterPro"/>
</dbReference>
<dbReference type="PANTHER" id="PTHR10133:SF27">
    <property type="entry name" value="DNA POLYMERASE NU"/>
    <property type="match status" value="1"/>
</dbReference>
<evidence type="ECO:0000259" key="3">
    <source>
        <dbReference type="SMART" id="SM00474"/>
    </source>
</evidence>
<dbReference type="Gene3D" id="3.30.420.10">
    <property type="entry name" value="Ribonuclease H-like superfamily/Ribonuclease H"/>
    <property type="match status" value="1"/>
</dbReference>
<dbReference type="PANTHER" id="PTHR10133">
    <property type="entry name" value="DNA POLYMERASE I"/>
    <property type="match status" value="1"/>
</dbReference>
<evidence type="ECO:0000256" key="1">
    <source>
        <dbReference type="ARBA" id="ARBA00022705"/>
    </source>
</evidence>
<dbReference type="GO" id="GO:0006261">
    <property type="term" value="P:DNA-templated DNA replication"/>
    <property type="evidence" value="ECO:0007669"/>
    <property type="project" value="InterPro"/>
</dbReference>
<dbReference type="InterPro" id="IPR002562">
    <property type="entry name" value="3'-5'_exonuclease_dom"/>
</dbReference>